<protein>
    <recommendedName>
        <fullName evidence="5">Protein kinase domain-containing protein</fullName>
    </recommendedName>
</protein>
<reference evidence="7" key="1">
    <citation type="journal article" date="2014" name="Proc. Natl. Acad. Sci. U.S.A.">
        <title>Extensive sampling of basidiomycete genomes demonstrates inadequacy of the white-rot/brown-rot paradigm for wood decay fungi.</title>
        <authorList>
            <person name="Riley R."/>
            <person name="Salamov A.A."/>
            <person name="Brown D.W."/>
            <person name="Nagy L.G."/>
            <person name="Floudas D."/>
            <person name="Held B.W."/>
            <person name="Levasseur A."/>
            <person name="Lombard V."/>
            <person name="Morin E."/>
            <person name="Otillar R."/>
            <person name="Lindquist E.A."/>
            <person name="Sun H."/>
            <person name="LaButti K.M."/>
            <person name="Schmutz J."/>
            <person name="Jabbour D."/>
            <person name="Luo H."/>
            <person name="Baker S.E."/>
            <person name="Pisabarro A.G."/>
            <person name="Walton J.D."/>
            <person name="Blanchette R.A."/>
            <person name="Henrissat B."/>
            <person name="Martin F."/>
            <person name="Cullen D."/>
            <person name="Hibbett D.S."/>
            <person name="Grigoriev I.V."/>
        </authorList>
    </citation>
    <scope>NUCLEOTIDE SEQUENCE [LARGE SCALE GENOMIC DNA]</scope>
    <source>
        <strain evidence="7">MUCL 33604</strain>
    </source>
</reference>
<dbReference type="PROSITE" id="PS50011">
    <property type="entry name" value="PROTEIN_KINASE_DOM"/>
    <property type="match status" value="2"/>
</dbReference>
<keyword evidence="3 4" id="KW-0067">ATP-binding</keyword>
<dbReference type="PANTHER" id="PTHR44329">
    <property type="entry name" value="SERINE/THREONINE-PROTEIN KINASE TNNI3K-RELATED"/>
    <property type="match status" value="1"/>
</dbReference>
<dbReference type="HOGENOM" id="CLU_409984_0_0_1"/>
<dbReference type="InterPro" id="IPR001245">
    <property type="entry name" value="Ser-Thr/Tyr_kinase_cat_dom"/>
</dbReference>
<dbReference type="EMBL" id="KL197781">
    <property type="protein sequence ID" value="KDQ49539.1"/>
    <property type="molecule type" value="Genomic_DNA"/>
</dbReference>
<evidence type="ECO:0000313" key="6">
    <source>
        <dbReference type="EMBL" id="KDQ49539.1"/>
    </source>
</evidence>
<name>A0A067P466_9AGAM</name>
<accession>A0A067P466</accession>
<feature type="binding site" evidence="4">
    <location>
        <position position="296"/>
    </location>
    <ligand>
        <name>ATP</name>
        <dbReference type="ChEBI" id="CHEBI:30616"/>
    </ligand>
</feature>
<dbReference type="Proteomes" id="UP000027265">
    <property type="component" value="Unassembled WGS sequence"/>
</dbReference>
<keyword evidence="1" id="KW-0808">Transferase</keyword>
<dbReference type="OrthoDB" id="4062651at2759"/>
<dbReference type="PROSITE" id="PS00107">
    <property type="entry name" value="PROTEIN_KINASE_ATP"/>
    <property type="match status" value="1"/>
</dbReference>
<dbReference type="InterPro" id="IPR000719">
    <property type="entry name" value="Prot_kinase_dom"/>
</dbReference>
<dbReference type="PROSITE" id="PS00108">
    <property type="entry name" value="PROTEIN_KINASE_ST"/>
    <property type="match status" value="1"/>
</dbReference>
<feature type="domain" description="Protein kinase" evidence="5">
    <location>
        <begin position="1"/>
        <end position="196"/>
    </location>
</feature>
<keyword evidence="7" id="KW-1185">Reference proteome</keyword>
<evidence type="ECO:0000259" key="5">
    <source>
        <dbReference type="PROSITE" id="PS50011"/>
    </source>
</evidence>
<keyword evidence="1" id="KW-0723">Serine/threonine-protein kinase</keyword>
<keyword evidence="2 4" id="KW-0547">Nucleotide-binding</keyword>
<gene>
    <name evidence="6" type="ORF">JAAARDRAFT_42767</name>
</gene>
<dbReference type="Gene3D" id="1.10.510.10">
    <property type="entry name" value="Transferase(Phosphotransferase) domain 1"/>
    <property type="match status" value="2"/>
</dbReference>
<dbReference type="InParanoid" id="A0A067P466"/>
<proteinExistence type="predicted"/>
<dbReference type="InterPro" id="IPR051681">
    <property type="entry name" value="Ser/Thr_Kinases-Pseudokinases"/>
</dbReference>
<dbReference type="Pfam" id="PF07714">
    <property type="entry name" value="PK_Tyr_Ser-Thr"/>
    <property type="match status" value="1"/>
</dbReference>
<dbReference type="SUPFAM" id="SSF56112">
    <property type="entry name" value="Protein kinase-like (PK-like)"/>
    <property type="match status" value="2"/>
</dbReference>
<dbReference type="GO" id="GO:0005524">
    <property type="term" value="F:ATP binding"/>
    <property type="evidence" value="ECO:0007669"/>
    <property type="project" value="UniProtKB-UniRule"/>
</dbReference>
<dbReference type="Pfam" id="PF00069">
    <property type="entry name" value="Pkinase"/>
    <property type="match status" value="1"/>
</dbReference>
<dbReference type="InterPro" id="IPR008271">
    <property type="entry name" value="Ser/Thr_kinase_AS"/>
</dbReference>
<evidence type="ECO:0000313" key="7">
    <source>
        <dbReference type="Proteomes" id="UP000027265"/>
    </source>
</evidence>
<dbReference type="InterPro" id="IPR011009">
    <property type="entry name" value="Kinase-like_dom_sf"/>
</dbReference>
<organism evidence="6 7">
    <name type="scientific">Jaapia argillacea MUCL 33604</name>
    <dbReference type="NCBI Taxonomy" id="933084"/>
    <lineage>
        <taxon>Eukaryota</taxon>
        <taxon>Fungi</taxon>
        <taxon>Dikarya</taxon>
        <taxon>Basidiomycota</taxon>
        <taxon>Agaricomycotina</taxon>
        <taxon>Agaricomycetes</taxon>
        <taxon>Agaricomycetidae</taxon>
        <taxon>Jaapiales</taxon>
        <taxon>Jaapiaceae</taxon>
        <taxon>Jaapia</taxon>
    </lineage>
</organism>
<evidence type="ECO:0000256" key="4">
    <source>
        <dbReference type="PROSITE-ProRule" id="PRU10141"/>
    </source>
</evidence>
<sequence length="555" mass="61614">MVSPWMPNGTLSHFLEKNPTANRHHLIVDLASGLNYMHSMNIIHGDPKSANILVDNSGRACLCDFGSSNVKDQGSAGGLAILPDRGGTIRYMAPELHLGFEDDEDGEPGVYKSLASDIFALASVILEVFTGLPPFCEFRIDVKVVLAIVSGAKPSRPCNTKQGFSDQLWDLMELCWTFDPRGRPLIKDVLELLTTISLSENVEPGTSTKVDVSPSVEATWVGVEKLYKTARATIGKTLFGTESFSSLRKLCRELGRHPQMCTISGGLRITSNEPIGAGTFSNVYCGRFGQHDVAIKIIREFRSNGDDRNIKEKRFSVEAIFWHFLKHENLVPFLGVSSIIPLFPKASEAPLCLVSEWMPHGTLCQYIVSHPSAPRLKLLSEIANGLGYLHSYSLVHSDLKGANIFVNKEHRACIADFGQTRFIYDQMLSENNELATAMEMSGSLRWMSREFLFPNDDSPRVPTLEGDIYAFGMVMWETFASKIPYPDETDGGVMLRVYQECIPERPPNGAELGLSDEVWDLMVRCWHGEDYHRPTASSALQELQTALDYGYSTSG</sequence>
<dbReference type="SMART" id="SM00220">
    <property type="entry name" value="S_TKc"/>
    <property type="match status" value="1"/>
</dbReference>
<dbReference type="GO" id="GO:0004674">
    <property type="term" value="F:protein serine/threonine kinase activity"/>
    <property type="evidence" value="ECO:0007669"/>
    <property type="project" value="UniProtKB-KW"/>
</dbReference>
<evidence type="ECO:0000256" key="2">
    <source>
        <dbReference type="ARBA" id="ARBA00022741"/>
    </source>
</evidence>
<evidence type="ECO:0000256" key="1">
    <source>
        <dbReference type="ARBA" id="ARBA00022527"/>
    </source>
</evidence>
<evidence type="ECO:0000256" key="3">
    <source>
        <dbReference type="ARBA" id="ARBA00022840"/>
    </source>
</evidence>
<feature type="domain" description="Protein kinase" evidence="5">
    <location>
        <begin position="269"/>
        <end position="547"/>
    </location>
</feature>
<dbReference type="InterPro" id="IPR017441">
    <property type="entry name" value="Protein_kinase_ATP_BS"/>
</dbReference>
<dbReference type="AlphaFoldDB" id="A0A067P466"/>
<keyword evidence="1" id="KW-0418">Kinase</keyword>
<dbReference type="STRING" id="933084.A0A067P466"/>